<evidence type="ECO:0000313" key="3">
    <source>
        <dbReference type="Proteomes" id="UP001159363"/>
    </source>
</evidence>
<feature type="region of interest" description="Disordered" evidence="1">
    <location>
        <begin position="279"/>
        <end position="298"/>
    </location>
</feature>
<evidence type="ECO:0000256" key="1">
    <source>
        <dbReference type="SAM" id="MobiDB-lite"/>
    </source>
</evidence>
<feature type="compositionally biased region" description="Basic and acidic residues" evidence="1">
    <location>
        <begin position="279"/>
        <end position="290"/>
    </location>
</feature>
<organism evidence="2 3">
    <name type="scientific">Dryococelus australis</name>
    <dbReference type="NCBI Taxonomy" id="614101"/>
    <lineage>
        <taxon>Eukaryota</taxon>
        <taxon>Metazoa</taxon>
        <taxon>Ecdysozoa</taxon>
        <taxon>Arthropoda</taxon>
        <taxon>Hexapoda</taxon>
        <taxon>Insecta</taxon>
        <taxon>Pterygota</taxon>
        <taxon>Neoptera</taxon>
        <taxon>Polyneoptera</taxon>
        <taxon>Phasmatodea</taxon>
        <taxon>Verophasmatodea</taxon>
        <taxon>Anareolatae</taxon>
        <taxon>Phasmatidae</taxon>
        <taxon>Eurycanthinae</taxon>
        <taxon>Dryococelus</taxon>
    </lineage>
</organism>
<dbReference type="EMBL" id="JARBHB010000015">
    <property type="protein sequence ID" value="KAJ8867490.1"/>
    <property type="molecule type" value="Genomic_DNA"/>
</dbReference>
<reference evidence="2 3" key="1">
    <citation type="submission" date="2023-02" db="EMBL/GenBank/DDBJ databases">
        <title>LHISI_Scaffold_Assembly.</title>
        <authorList>
            <person name="Stuart O.P."/>
            <person name="Cleave R."/>
            <person name="Magrath M.J.L."/>
            <person name="Mikheyev A.S."/>
        </authorList>
    </citation>
    <scope>NUCLEOTIDE SEQUENCE [LARGE SCALE GENOMIC DNA]</scope>
    <source>
        <strain evidence="2">Daus_M_001</strain>
        <tissue evidence="2">Leg muscle</tissue>
    </source>
</reference>
<proteinExistence type="predicted"/>
<name>A0ABQ9G4U7_9NEOP</name>
<protein>
    <submittedName>
        <fullName evidence="2">Uncharacterized protein</fullName>
    </submittedName>
</protein>
<comment type="caution">
    <text evidence="2">The sequence shown here is derived from an EMBL/GenBank/DDBJ whole genome shotgun (WGS) entry which is preliminary data.</text>
</comment>
<sequence>MFTVAVIRADIHFWYYERRPAIKEERFDEPEVISVSSDSNSYLSLTDLLKESAHRVFCDVGDGGPSGLPCHLPSRYICSIGCREELSEKGTESESWRDSHVNCQAISNNTTSIDFASTGKMHVPLLRTCPDKLSHASQQQVTDDKAGVTIPRRTRYDEIRVAANEKQGHCDASPTKLQPRQTDRSRFYFYFPAMSDSSITVSVVKAVHDKVSTFEINHRKMSLPMPAYILTGALSDMRPVKLVTMDGKEFNILTEREMWATFNIEVWRVEYGAELECKGRGKGGNPRENRPTSGIVWHDPHVRESRSAPARNRTQFTLVGGGPYSNWIHTYISLKRIRLVTKQEWSSTGMKGRGKREIPKKTRRLARFSHVKIRRAAVAELLARSPPTKANRVQSPAGSVPDIRKWESCRTMPLVGGIFSGTSRFPALSFRRFSILTSLHPHRLSIPR</sequence>
<gene>
    <name evidence="2" type="ORF">PR048_031292</name>
</gene>
<keyword evidence="3" id="KW-1185">Reference proteome</keyword>
<dbReference type="Proteomes" id="UP001159363">
    <property type="component" value="Chromosome 14"/>
</dbReference>
<accession>A0ABQ9G4U7</accession>
<evidence type="ECO:0000313" key="2">
    <source>
        <dbReference type="EMBL" id="KAJ8867490.1"/>
    </source>
</evidence>